<evidence type="ECO:0000256" key="5">
    <source>
        <dbReference type="ARBA" id="ARBA00022490"/>
    </source>
</evidence>
<dbReference type="OrthoDB" id="534815at2759"/>
<evidence type="ECO:0000256" key="4">
    <source>
        <dbReference type="ARBA" id="ARBA00022454"/>
    </source>
</evidence>
<dbReference type="Gene3D" id="1.10.357.150">
    <property type="match status" value="1"/>
</dbReference>
<keyword evidence="16" id="KW-1185">Reference proteome</keyword>
<evidence type="ECO:0000256" key="8">
    <source>
        <dbReference type="ARBA" id="ARBA00022838"/>
    </source>
</evidence>
<dbReference type="InterPro" id="IPR048344">
    <property type="entry name" value="Zw10_middle"/>
</dbReference>
<evidence type="ECO:0000256" key="9">
    <source>
        <dbReference type="ARBA" id="ARBA00023306"/>
    </source>
</evidence>
<comment type="subcellular location">
    <subcellularLocation>
        <location evidence="2">Chromosome</location>
        <location evidence="2">Centromere</location>
        <location evidence="2">Kinetochore</location>
    </subcellularLocation>
    <subcellularLocation>
        <location evidence="1">Cytoplasm</location>
    </subcellularLocation>
</comment>
<dbReference type="STRING" id="595528.A0A0D2WI78"/>
<feature type="domain" description="Centromere/kinetochore protein zw10 N-terminal" evidence="11">
    <location>
        <begin position="29"/>
        <end position="123"/>
    </location>
</feature>
<name>A0A0D2WI78_CAPO3</name>
<dbReference type="GO" id="GO:0005634">
    <property type="term" value="C:nucleus"/>
    <property type="evidence" value="ECO:0007669"/>
    <property type="project" value="InterPro"/>
</dbReference>
<dbReference type="InParanoid" id="A0A0D2WI78"/>
<evidence type="ECO:0000256" key="1">
    <source>
        <dbReference type="ARBA" id="ARBA00004496"/>
    </source>
</evidence>
<reference evidence="16" key="1">
    <citation type="submission" date="2011-02" db="EMBL/GenBank/DDBJ databases">
        <title>The Genome Sequence of Capsaspora owczarzaki ATCC 30864.</title>
        <authorList>
            <person name="Russ C."/>
            <person name="Cuomo C."/>
            <person name="Burger G."/>
            <person name="Gray M.W."/>
            <person name="Holland P.W.H."/>
            <person name="King N."/>
            <person name="Lang F.B.F."/>
            <person name="Roger A.J."/>
            <person name="Ruiz-Trillo I."/>
            <person name="Young S.K."/>
            <person name="Zeng Q."/>
            <person name="Gargeya S."/>
            <person name="Alvarado L."/>
            <person name="Berlin A."/>
            <person name="Chapman S.B."/>
            <person name="Chen Z."/>
            <person name="Freedman E."/>
            <person name="Gellesch M."/>
            <person name="Goldberg J."/>
            <person name="Griggs A."/>
            <person name="Gujja S."/>
            <person name="Heilman E."/>
            <person name="Heiman D."/>
            <person name="Howarth C."/>
            <person name="Mehta T."/>
            <person name="Neiman D."/>
            <person name="Pearson M."/>
            <person name="Roberts A."/>
            <person name="Saif S."/>
            <person name="Shea T."/>
            <person name="Shenoy N."/>
            <person name="Sisk P."/>
            <person name="Stolte C."/>
            <person name="Sykes S."/>
            <person name="White J."/>
            <person name="Yandava C."/>
            <person name="Haas B."/>
            <person name="Nusbaum C."/>
            <person name="Birren B."/>
        </authorList>
    </citation>
    <scope>NUCLEOTIDE SEQUENCE</scope>
    <source>
        <strain evidence="16">ATCC 30864</strain>
    </source>
</reference>
<keyword evidence="4" id="KW-0158">Chromosome</keyword>
<keyword evidence="9" id="KW-0131">Cell cycle</keyword>
<evidence type="ECO:0000259" key="14">
    <source>
        <dbReference type="Pfam" id="PF22766"/>
    </source>
</evidence>
<dbReference type="GO" id="GO:0005737">
    <property type="term" value="C:cytoplasm"/>
    <property type="evidence" value="ECO:0007669"/>
    <property type="project" value="UniProtKB-SubCell"/>
</dbReference>
<gene>
    <name evidence="15" type="ORF">CAOG_000245</name>
</gene>
<dbReference type="PhylomeDB" id="A0A0D2WI78"/>
<dbReference type="GO" id="GO:0007094">
    <property type="term" value="P:mitotic spindle assembly checkpoint signaling"/>
    <property type="evidence" value="ECO:0007669"/>
    <property type="project" value="TreeGrafter"/>
</dbReference>
<organism evidence="15 16">
    <name type="scientific">Capsaspora owczarzaki (strain ATCC 30864)</name>
    <dbReference type="NCBI Taxonomy" id="595528"/>
    <lineage>
        <taxon>Eukaryota</taxon>
        <taxon>Filasterea</taxon>
        <taxon>Capsaspora</taxon>
    </lineage>
</organism>
<dbReference type="Pfam" id="PF06248">
    <property type="entry name" value="Zw10_N"/>
    <property type="match status" value="1"/>
</dbReference>
<proteinExistence type="inferred from homology"/>
<keyword evidence="5" id="KW-0963">Cytoplasm</keyword>
<evidence type="ECO:0000256" key="10">
    <source>
        <dbReference type="ARBA" id="ARBA00023328"/>
    </source>
</evidence>
<evidence type="ECO:0000256" key="7">
    <source>
        <dbReference type="ARBA" id="ARBA00022776"/>
    </source>
</evidence>
<dbReference type="eggNOG" id="KOG2163">
    <property type="taxonomic scope" value="Eukaryota"/>
</dbReference>
<dbReference type="InterPro" id="IPR048343">
    <property type="entry name" value="ZW10_C"/>
</dbReference>
<dbReference type="Pfam" id="PF20666">
    <property type="entry name" value="ZW10_C"/>
    <property type="match status" value="1"/>
</dbReference>
<dbReference type="InterPro" id="IPR009361">
    <property type="entry name" value="Zw10_N"/>
</dbReference>
<dbReference type="Proteomes" id="UP000008743">
    <property type="component" value="Unassembled WGS sequence"/>
</dbReference>
<evidence type="ECO:0000256" key="3">
    <source>
        <dbReference type="ARBA" id="ARBA00006245"/>
    </source>
</evidence>
<keyword evidence="10" id="KW-0137">Centromere</keyword>
<dbReference type="InterPro" id="IPR046362">
    <property type="entry name" value="Zw10/DSL1_C_sf"/>
</dbReference>
<keyword evidence="7" id="KW-0498">Mitosis</keyword>
<dbReference type="AlphaFoldDB" id="A0A0D2WI78"/>
<sequence length="816" mass="89486">MAALRQVQLQLQDDALGSREGIEAGVAALQRKMDEVKGQVYETVNKHYREFVQAFDYALDLNGEVAGLAQQLQAVNNLANDASVGVLNKLHTATERHVALTRKLKDADCIISVLERLCRIHDDLTGMDGLMERSLFPQAALSVHRINALLSELNPEDQFGCDAKIFAVIRAESRRKRTAVKSHLETLWSTSVRLATAHHAEGASELVVVLTDNNKPVHLQPALQAMHSLAMLESKMDVFCKALMQQFISPLLANDTPLAPTVTKFKGVVSLTLMAPRDDVPSPAAADVSGRLSVTQLRLILENVATVIEFVNTHAFPKKSAVLAQDNGQDENAPASRRRDLVAEELDAADLADLALLFGAHLWPVLHQAIINELLSAAIPKRSDETEVFAAVSRLAHEFEAKMVDFGLLEVGQHELLVFAQNIHNHFAAKKRQDVLAAARSCMLSEDHNSVVCNSSAERGGAGSAAFPTTAVMADAALQPATDGSERPVTFDFPDCQITQRTRKIVDMAYDMLEEVTTSSPAIAVHLFVAVRDMFDLYRAVVPVHHGATFERVPMLGMLFHNDCMFIAHHLITLGIQFKSRLPPPMNATATFVDMVVPFRQLGERFFVHQMDLQRDLLIEAIVSANGFKQTHLPEKKAVVEKAIKQVLLQLTHLSKVWKNVLPLTLFNQTMAHLIEAAMGKIISDILAISDIGEDETHELVGIISLVVQRAETLLVLDAAVPARASTLVARTSAPKTNPAIRSLVPSWSKFVQLGEILNMSLAEITERWIAGTAASAPGSVNAAAGWLFQPQELAHLIRALFSDTPLRHKTLALFK</sequence>
<dbReference type="GO" id="GO:0006888">
    <property type="term" value="P:endoplasmic reticulum to Golgi vesicle-mediated transport"/>
    <property type="evidence" value="ECO:0007669"/>
    <property type="project" value="TreeGrafter"/>
</dbReference>
<evidence type="ECO:0000259" key="12">
    <source>
        <dbReference type="Pfam" id="PF20665"/>
    </source>
</evidence>
<evidence type="ECO:0000259" key="11">
    <source>
        <dbReference type="Pfam" id="PF06248"/>
    </source>
</evidence>
<dbReference type="Pfam" id="PF22766">
    <property type="entry name" value="ZW10_C2"/>
    <property type="match status" value="1"/>
</dbReference>
<protein>
    <submittedName>
        <fullName evidence="15">Centromere/kinetochore protein zw10</fullName>
    </submittedName>
</protein>
<dbReference type="EMBL" id="KE346360">
    <property type="protein sequence ID" value="KJE88618.1"/>
    <property type="molecule type" value="Genomic_DNA"/>
</dbReference>
<evidence type="ECO:0000313" key="15">
    <source>
        <dbReference type="EMBL" id="KJE88618.1"/>
    </source>
</evidence>
<dbReference type="PANTHER" id="PTHR12205:SF0">
    <property type="entry name" value="CENTROMERE_KINETOCHORE PROTEIN ZW10 HOMOLOG"/>
    <property type="match status" value="1"/>
</dbReference>
<feature type="domain" description="Centromere/kinetochore protein zw10 C-terminal" evidence="13">
    <location>
        <begin position="491"/>
        <end position="619"/>
    </location>
</feature>
<evidence type="ECO:0000256" key="6">
    <source>
        <dbReference type="ARBA" id="ARBA00022618"/>
    </source>
</evidence>
<keyword evidence="6" id="KW-0132">Cell division</keyword>
<dbReference type="PANTHER" id="PTHR12205">
    <property type="entry name" value="CENTROMERE/KINETOCHORE PROTEIN ZW10"/>
    <property type="match status" value="1"/>
</dbReference>
<feature type="domain" description="ZW10 C-terminal helical" evidence="14">
    <location>
        <begin position="642"/>
        <end position="813"/>
    </location>
</feature>
<dbReference type="InterPro" id="IPR055148">
    <property type="entry name" value="ZW10_C_2"/>
</dbReference>
<dbReference type="GO" id="GO:1990423">
    <property type="term" value="C:RZZ complex"/>
    <property type="evidence" value="ECO:0007669"/>
    <property type="project" value="TreeGrafter"/>
</dbReference>
<keyword evidence="8" id="KW-0995">Kinetochore</keyword>
<feature type="domain" description="Centromere/kinetochore protein zw10 middle" evidence="12">
    <location>
        <begin position="353"/>
        <end position="443"/>
    </location>
</feature>
<evidence type="ECO:0000313" key="16">
    <source>
        <dbReference type="Proteomes" id="UP000008743"/>
    </source>
</evidence>
<dbReference type="GO" id="GO:0051301">
    <property type="term" value="P:cell division"/>
    <property type="evidence" value="ECO:0007669"/>
    <property type="project" value="UniProtKB-KW"/>
</dbReference>
<dbReference type="OMA" id="HHLLTMG"/>
<dbReference type="Pfam" id="PF20665">
    <property type="entry name" value="Zw10_middle"/>
    <property type="match status" value="1"/>
</dbReference>
<accession>A0A0D2WI78</accession>
<dbReference type="RefSeq" id="XP_004365116.1">
    <property type="nucleotide sequence ID" value="XM_004365059.2"/>
</dbReference>
<evidence type="ECO:0000259" key="13">
    <source>
        <dbReference type="Pfam" id="PF20666"/>
    </source>
</evidence>
<evidence type="ECO:0000256" key="2">
    <source>
        <dbReference type="ARBA" id="ARBA00004629"/>
    </source>
</evidence>
<comment type="similarity">
    <text evidence="3">Belongs to the ZW10 family.</text>
</comment>